<keyword evidence="5" id="KW-0349">Heme</keyword>
<dbReference type="Gene3D" id="1.10.630.10">
    <property type="entry name" value="Cytochrome P450"/>
    <property type="match status" value="1"/>
</dbReference>
<evidence type="ECO:0000256" key="4">
    <source>
        <dbReference type="ARBA" id="ARBA00010617"/>
    </source>
</evidence>
<keyword evidence="9" id="KW-0560">Oxidoreductase</keyword>
<proteinExistence type="inferred from homology"/>
<evidence type="ECO:0000313" key="14">
    <source>
        <dbReference type="Proteomes" id="UP001498398"/>
    </source>
</evidence>
<dbReference type="InterPro" id="IPR001128">
    <property type="entry name" value="Cyt_P450"/>
</dbReference>
<evidence type="ECO:0000256" key="10">
    <source>
        <dbReference type="ARBA" id="ARBA00023004"/>
    </source>
</evidence>
<gene>
    <name evidence="13" type="ORF">VKT23_017550</name>
</gene>
<keyword evidence="8" id="KW-1133">Transmembrane helix</keyword>
<evidence type="ECO:0000256" key="2">
    <source>
        <dbReference type="ARBA" id="ARBA00004370"/>
    </source>
</evidence>
<dbReference type="Proteomes" id="UP001498398">
    <property type="component" value="Unassembled WGS sequence"/>
</dbReference>
<keyword evidence="14" id="KW-1185">Reference proteome</keyword>
<keyword evidence="10" id="KW-0408">Iron</keyword>
<comment type="subcellular location">
    <subcellularLocation>
        <location evidence="2">Membrane</location>
    </subcellularLocation>
</comment>
<protein>
    <recommendedName>
        <fullName evidence="15">Cytochrome P450</fullName>
    </recommendedName>
</protein>
<dbReference type="InterPro" id="IPR036396">
    <property type="entry name" value="Cyt_P450_sf"/>
</dbReference>
<organism evidence="13 14">
    <name type="scientific">Marasmiellus scandens</name>
    <dbReference type="NCBI Taxonomy" id="2682957"/>
    <lineage>
        <taxon>Eukaryota</taxon>
        <taxon>Fungi</taxon>
        <taxon>Dikarya</taxon>
        <taxon>Basidiomycota</taxon>
        <taxon>Agaricomycotina</taxon>
        <taxon>Agaricomycetes</taxon>
        <taxon>Agaricomycetidae</taxon>
        <taxon>Agaricales</taxon>
        <taxon>Marasmiineae</taxon>
        <taxon>Omphalotaceae</taxon>
        <taxon>Marasmiellus</taxon>
    </lineage>
</organism>
<evidence type="ECO:0000256" key="1">
    <source>
        <dbReference type="ARBA" id="ARBA00001971"/>
    </source>
</evidence>
<keyword evidence="6" id="KW-0812">Transmembrane</keyword>
<evidence type="ECO:0000256" key="5">
    <source>
        <dbReference type="ARBA" id="ARBA00022617"/>
    </source>
</evidence>
<dbReference type="PANTHER" id="PTHR24305:SF166">
    <property type="entry name" value="CYTOCHROME P450 12A4, MITOCHONDRIAL-RELATED"/>
    <property type="match status" value="1"/>
</dbReference>
<comment type="similarity">
    <text evidence="4">Belongs to the cytochrome P450 family.</text>
</comment>
<evidence type="ECO:0000256" key="11">
    <source>
        <dbReference type="ARBA" id="ARBA00023033"/>
    </source>
</evidence>
<dbReference type="PRINTS" id="PR00463">
    <property type="entry name" value="EP450I"/>
</dbReference>
<keyword evidence="12" id="KW-0472">Membrane</keyword>
<keyword evidence="11" id="KW-0503">Monooxygenase</keyword>
<evidence type="ECO:0000313" key="13">
    <source>
        <dbReference type="EMBL" id="KAK7439326.1"/>
    </source>
</evidence>
<dbReference type="SUPFAM" id="SSF48264">
    <property type="entry name" value="Cytochrome P450"/>
    <property type="match status" value="1"/>
</dbReference>
<dbReference type="InterPro" id="IPR002401">
    <property type="entry name" value="Cyt_P450_E_grp-I"/>
</dbReference>
<comment type="pathway">
    <text evidence="3">Secondary metabolite biosynthesis; terpenoid biosynthesis.</text>
</comment>
<evidence type="ECO:0000256" key="7">
    <source>
        <dbReference type="ARBA" id="ARBA00022723"/>
    </source>
</evidence>
<evidence type="ECO:0008006" key="15">
    <source>
        <dbReference type="Google" id="ProtNLM"/>
    </source>
</evidence>
<evidence type="ECO:0000256" key="12">
    <source>
        <dbReference type="ARBA" id="ARBA00023136"/>
    </source>
</evidence>
<sequence>MTRWLSKLTLDVIGESAFGYKFGALSEDDNILSSLLRHLFDDSAGPGLSKTTMLFRSLREQLPFDPTFFNPFNPETPLVLTKEDKRFGAWLDAAKNAARDILKRKEQSEYEIKEGDKDILSVIVRSNTSQDPKKRLDDNETLSQVATIILAGHETTSNTTAWLFYELSRHPEHQQRILEELDIVKKRKLDAGEDEAFTAHDYDSMPFFNACIKVMTNCSLQKFDRKLNIGQQEALRLYPIAFNIFRTSDHDDVIPLSEPIVSTSGDKLAEIPVKKGQRILIDVSGYNRQAV</sequence>
<reference evidence="13 14" key="1">
    <citation type="submission" date="2024-01" db="EMBL/GenBank/DDBJ databases">
        <title>A draft genome for the cacao thread blight pathogen Marasmiellus scandens.</title>
        <authorList>
            <person name="Baruah I.K."/>
            <person name="Leung J."/>
            <person name="Bukari Y."/>
            <person name="Amoako-Attah I."/>
            <person name="Meinhardt L.W."/>
            <person name="Bailey B.A."/>
            <person name="Cohen S.P."/>
        </authorList>
    </citation>
    <scope>NUCLEOTIDE SEQUENCE [LARGE SCALE GENOMIC DNA]</scope>
    <source>
        <strain evidence="13 14">GH-19</strain>
    </source>
</reference>
<dbReference type="InterPro" id="IPR050121">
    <property type="entry name" value="Cytochrome_P450_monoxygenase"/>
</dbReference>
<evidence type="ECO:0000256" key="8">
    <source>
        <dbReference type="ARBA" id="ARBA00022989"/>
    </source>
</evidence>
<evidence type="ECO:0000256" key="6">
    <source>
        <dbReference type="ARBA" id="ARBA00022692"/>
    </source>
</evidence>
<comment type="cofactor">
    <cofactor evidence="1">
        <name>heme</name>
        <dbReference type="ChEBI" id="CHEBI:30413"/>
    </cofactor>
</comment>
<name>A0ABR1IVU8_9AGAR</name>
<evidence type="ECO:0000256" key="3">
    <source>
        <dbReference type="ARBA" id="ARBA00004721"/>
    </source>
</evidence>
<dbReference type="PANTHER" id="PTHR24305">
    <property type="entry name" value="CYTOCHROME P450"/>
    <property type="match status" value="1"/>
</dbReference>
<dbReference type="EMBL" id="JBANRG010000073">
    <property type="protein sequence ID" value="KAK7439326.1"/>
    <property type="molecule type" value="Genomic_DNA"/>
</dbReference>
<dbReference type="Pfam" id="PF00067">
    <property type="entry name" value="p450"/>
    <property type="match status" value="1"/>
</dbReference>
<comment type="caution">
    <text evidence="13">The sequence shown here is derived from an EMBL/GenBank/DDBJ whole genome shotgun (WGS) entry which is preliminary data.</text>
</comment>
<keyword evidence="7" id="KW-0479">Metal-binding</keyword>
<accession>A0ABR1IVU8</accession>
<evidence type="ECO:0000256" key="9">
    <source>
        <dbReference type="ARBA" id="ARBA00023002"/>
    </source>
</evidence>